<protein>
    <submittedName>
        <fullName evidence="1">Phosphoribosylpyrophosphate synthetase</fullName>
    </submittedName>
</protein>
<accession>A0A1Y2L513</accession>
<gene>
    <name evidence="1" type="ORF">TMES_00680</name>
</gene>
<evidence type="ECO:0000313" key="1">
    <source>
        <dbReference type="EMBL" id="OSQ40917.1"/>
    </source>
</evidence>
<comment type="caution">
    <text evidence="1">The sequence shown here is derived from an EMBL/GenBank/DDBJ whole genome shotgun (WGS) entry which is preliminary data.</text>
</comment>
<organism evidence="1 2">
    <name type="scientific">Thalassospira mesophila</name>
    <dbReference type="NCBI Taxonomy" id="1293891"/>
    <lineage>
        <taxon>Bacteria</taxon>
        <taxon>Pseudomonadati</taxon>
        <taxon>Pseudomonadota</taxon>
        <taxon>Alphaproteobacteria</taxon>
        <taxon>Rhodospirillales</taxon>
        <taxon>Thalassospiraceae</taxon>
        <taxon>Thalassospira</taxon>
    </lineage>
</organism>
<dbReference type="AlphaFoldDB" id="A0A1Y2L513"/>
<proteinExistence type="predicted"/>
<dbReference type="STRING" id="1293891.TMES_00680"/>
<evidence type="ECO:0000313" key="2">
    <source>
        <dbReference type="Proteomes" id="UP000193391"/>
    </source>
</evidence>
<dbReference type="Proteomes" id="UP000193391">
    <property type="component" value="Unassembled WGS sequence"/>
</dbReference>
<keyword evidence="2" id="KW-1185">Reference proteome</keyword>
<dbReference type="OrthoDB" id="7356389at2"/>
<name>A0A1Y2L513_9PROT</name>
<sequence length="96" mass="10421">MNLSELQDNAVEHGFTHSFVCTESGVKRDGDGPVYPVKDLRIVHSNSVDTGTDPGDDATLYMIEASDGSKGTLIVPAGFYADPHKAKIIDQLLHRH</sequence>
<reference evidence="1 2" key="1">
    <citation type="submission" date="2014-03" db="EMBL/GenBank/DDBJ databases">
        <title>The draft genome sequence of Thalassospira mesophila JCM 18969.</title>
        <authorList>
            <person name="Lai Q."/>
            <person name="Shao Z."/>
        </authorList>
    </citation>
    <scope>NUCLEOTIDE SEQUENCE [LARGE SCALE GENOMIC DNA]</scope>
    <source>
        <strain evidence="1 2">JCM 18969</strain>
    </source>
</reference>
<dbReference type="EMBL" id="JFKA01000001">
    <property type="protein sequence ID" value="OSQ40917.1"/>
    <property type="molecule type" value="Genomic_DNA"/>
</dbReference>